<evidence type="ECO:0000256" key="6">
    <source>
        <dbReference type="SAM" id="MobiDB-lite"/>
    </source>
</evidence>
<comment type="caution">
    <text evidence="7">The sequence shown here is derived from an EMBL/GenBank/DDBJ whole genome shotgun (WGS) entry which is preliminary data.</text>
</comment>
<dbReference type="EMBL" id="QZKU01000016">
    <property type="protein sequence ID" value="RJP25936.1"/>
    <property type="molecule type" value="Genomic_DNA"/>
</dbReference>
<keyword evidence="4" id="KW-0697">Rotamase</keyword>
<keyword evidence="5 7" id="KW-0413">Isomerase</keyword>
<feature type="region of interest" description="Disordered" evidence="6">
    <location>
        <begin position="115"/>
        <end position="141"/>
    </location>
</feature>
<evidence type="ECO:0000313" key="8">
    <source>
        <dbReference type="Proteomes" id="UP000265882"/>
    </source>
</evidence>
<dbReference type="InterPro" id="IPR050245">
    <property type="entry name" value="PrsA_foldase"/>
</dbReference>
<dbReference type="PANTHER" id="PTHR47245">
    <property type="entry name" value="PEPTIDYLPROLYL ISOMERASE"/>
    <property type="match status" value="1"/>
</dbReference>
<evidence type="ECO:0000256" key="5">
    <source>
        <dbReference type="ARBA" id="ARBA00023235"/>
    </source>
</evidence>
<dbReference type="Proteomes" id="UP000265882">
    <property type="component" value="Unassembled WGS sequence"/>
</dbReference>
<evidence type="ECO:0000256" key="2">
    <source>
        <dbReference type="ARBA" id="ARBA00013194"/>
    </source>
</evidence>
<accession>A0A3A4P624</accession>
<evidence type="ECO:0000256" key="3">
    <source>
        <dbReference type="ARBA" id="ARBA00022729"/>
    </source>
</evidence>
<dbReference type="Pfam" id="PF13624">
    <property type="entry name" value="SurA_N_3"/>
    <property type="match status" value="1"/>
</dbReference>
<name>A0A3A4P624_ABYX5</name>
<dbReference type="AlphaFoldDB" id="A0A3A4P624"/>
<reference evidence="7 8" key="1">
    <citation type="journal article" date="2017" name="ISME J.">
        <title>Energy and carbon metabolisms in a deep terrestrial subsurface fluid microbial community.</title>
        <authorList>
            <person name="Momper L."/>
            <person name="Jungbluth S.P."/>
            <person name="Lee M.D."/>
            <person name="Amend J.P."/>
        </authorList>
    </citation>
    <scope>NUCLEOTIDE SEQUENCE [LARGE SCALE GENOMIC DNA]</scope>
    <source>
        <strain evidence="7">SURF_5</strain>
    </source>
</reference>
<protein>
    <recommendedName>
        <fullName evidence="2">peptidylprolyl isomerase</fullName>
        <ecNumber evidence="2">5.2.1.8</ecNumber>
    </recommendedName>
</protein>
<dbReference type="EC" id="5.2.1.8" evidence="2"/>
<dbReference type="Gene3D" id="3.10.50.40">
    <property type="match status" value="1"/>
</dbReference>
<dbReference type="SUPFAM" id="SSF109998">
    <property type="entry name" value="Triger factor/SurA peptide-binding domain-like"/>
    <property type="match status" value="1"/>
</dbReference>
<comment type="catalytic activity">
    <reaction evidence="1">
        <text>[protein]-peptidylproline (omega=180) = [protein]-peptidylproline (omega=0)</text>
        <dbReference type="Rhea" id="RHEA:16237"/>
        <dbReference type="Rhea" id="RHEA-COMP:10747"/>
        <dbReference type="Rhea" id="RHEA-COMP:10748"/>
        <dbReference type="ChEBI" id="CHEBI:83833"/>
        <dbReference type="ChEBI" id="CHEBI:83834"/>
        <dbReference type="EC" id="5.2.1.8"/>
    </reaction>
</comment>
<evidence type="ECO:0000256" key="4">
    <source>
        <dbReference type="ARBA" id="ARBA00023110"/>
    </source>
</evidence>
<dbReference type="InterPro" id="IPR027304">
    <property type="entry name" value="Trigger_fact/SurA_dom_sf"/>
</dbReference>
<organism evidence="7 8">
    <name type="scientific">Abyssobacteria bacterium (strain SURF_5)</name>
    <dbReference type="NCBI Taxonomy" id="2093360"/>
    <lineage>
        <taxon>Bacteria</taxon>
        <taxon>Pseudomonadati</taxon>
        <taxon>Candidatus Hydrogenedentota</taxon>
        <taxon>Candidatus Abyssobacteria</taxon>
    </lineage>
</organism>
<dbReference type="PANTHER" id="PTHR47245:SF1">
    <property type="entry name" value="FOLDASE PROTEIN PRSA"/>
    <property type="match status" value="1"/>
</dbReference>
<evidence type="ECO:0000313" key="7">
    <source>
        <dbReference type="EMBL" id="RJP25936.1"/>
    </source>
</evidence>
<gene>
    <name evidence="7" type="ORF">C4520_01500</name>
</gene>
<proteinExistence type="predicted"/>
<feature type="compositionally biased region" description="Basic and acidic residues" evidence="6">
    <location>
        <begin position="129"/>
        <end position="141"/>
    </location>
</feature>
<keyword evidence="3" id="KW-0732">Signal</keyword>
<evidence type="ECO:0000256" key="1">
    <source>
        <dbReference type="ARBA" id="ARBA00000971"/>
    </source>
</evidence>
<dbReference type="GO" id="GO:0003755">
    <property type="term" value="F:peptidyl-prolyl cis-trans isomerase activity"/>
    <property type="evidence" value="ECO:0007669"/>
    <property type="project" value="UniProtKB-KW"/>
</dbReference>
<sequence length="321" mass="36736">MKGMNMRRHICFLLFFVLAPLTGCGLLVDQGRQVMAEVGGKPIRRDDLMARIRMLPFEERAKTNDPDQAVRLDARRSLLENIIIEELLILEAESRGNQVSDEEVFAVLEAREQEEQEAELEEGMGGTSAHEHKGEDGHSKQEINEVRRQLMVQKMIGEELNETTRKRYYEAHPDEFSISPPQFVYELLVVDARNDRFLKDTAQKAEQEGVALSAAVASVPDAPPINFCGEIPPTPFMRLTPAIREKVKGLSIDQVSEPFQINPADPNLHAVARLARRIDAIPYEQVKQAINQKLYENFLRELRDKHKVVYYQDRLDYRLEG</sequence>
<dbReference type="InterPro" id="IPR046357">
    <property type="entry name" value="PPIase_dom_sf"/>
</dbReference>
<dbReference type="Gene3D" id="1.10.4030.10">
    <property type="entry name" value="Porin chaperone SurA, peptide-binding domain"/>
    <property type="match status" value="1"/>
</dbReference>